<dbReference type="AlphaFoldDB" id="A0A6M0IST2"/>
<dbReference type="PANTHER" id="PTHR22901:SF0">
    <property type="entry name" value="SIALATE O-ACETYLESTERASE"/>
    <property type="match status" value="1"/>
</dbReference>
<feature type="domain" description="Beta-galactosidase jelly roll" evidence="4">
    <location>
        <begin position="260"/>
        <end position="364"/>
    </location>
</feature>
<keyword evidence="1" id="KW-0378">Hydrolase</keyword>
<feature type="domain" description="Sialate O-acetylesterase" evidence="3">
    <location>
        <begin position="107"/>
        <end position="211"/>
    </location>
</feature>
<dbReference type="EMBL" id="JAAGNZ010000003">
    <property type="protein sequence ID" value="NEU70163.1"/>
    <property type="molecule type" value="Genomic_DNA"/>
</dbReference>
<dbReference type="Proteomes" id="UP000477386">
    <property type="component" value="Unassembled WGS sequence"/>
</dbReference>
<dbReference type="InterPro" id="IPR025300">
    <property type="entry name" value="BetaGal_jelly_roll_dom"/>
</dbReference>
<evidence type="ECO:0000256" key="2">
    <source>
        <dbReference type="ARBA" id="ARBA00023295"/>
    </source>
</evidence>
<protein>
    <submittedName>
        <fullName evidence="5">Sialate O-acetylesterase</fullName>
    </submittedName>
</protein>
<dbReference type="Gene3D" id="3.40.50.1110">
    <property type="entry name" value="SGNH hydrolase"/>
    <property type="match status" value="2"/>
</dbReference>
<gene>
    <name evidence="5" type="ORF">GK091_25020</name>
</gene>
<dbReference type="RefSeq" id="WP_164043405.1">
    <property type="nucleotide sequence ID" value="NZ_JAAGNZ010000003.1"/>
</dbReference>
<dbReference type="SUPFAM" id="SSF52266">
    <property type="entry name" value="SGNH hydrolase"/>
    <property type="match status" value="1"/>
</dbReference>
<evidence type="ECO:0000313" key="6">
    <source>
        <dbReference type="Proteomes" id="UP000477386"/>
    </source>
</evidence>
<keyword evidence="2" id="KW-0326">Glycosidase</keyword>
<dbReference type="GO" id="GO:0005975">
    <property type="term" value="P:carbohydrate metabolic process"/>
    <property type="evidence" value="ECO:0007669"/>
    <property type="project" value="InterPro"/>
</dbReference>
<dbReference type="Pfam" id="PF13364">
    <property type="entry name" value="BetaGal_ABD2"/>
    <property type="match status" value="1"/>
</dbReference>
<comment type="caution">
    <text evidence="5">The sequence shown here is derived from an EMBL/GenBank/DDBJ whole genome shotgun (WGS) entry which is preliminary data.</text>
</comment>
<name>A0A6M0IST2_9BACT</name>
<dbReference type="InterPro" id="IPR005181">
    <property type="entry name" value="SASA"/>
</dbReference>
<dbReference type="GO" id="GO:0004553">
    <property type="term" value="F:hydrolase activity, hydrolyzing O-glycosyl compounds"/>
    <property type="evidence" value="ECO:0007669"/>
    <property type="project" value="InterPro"/>
</dbReference>
<dbReference type="InterPro" id="IPR036514">
    <property type="entry name" value="SGNH_hydro_sf"/>
</dbReference>
<proteinExistence type="predicted"/>
<reference evidence="5 6" key="1">
    <citation type="submission" date="2020-02" db="EMBL/GenBank/DDBJ databases">
        <title>Draft genome sequence of two Spirosoma agri KCTC 52727 and Spirosoma terrae KCTC 52035.</title>
        <authorList>
            <person name="Rojas J."/>
            <person name="Ambika Manirajan B."/>
            <person name="Ratering S."/>
            <person name="Suarez C."/>
            <person name="Schnell S."/>
        </authorList>
    </citation>
    <scope>NUCLEOTIDE SEQUENCE [LARGE SCALE GENOMIC DNA]</scope>
    <source>
        <strain evidence="5 6">KCTC 52727</strain>
    </source>
</reference>
<evidence type="ECO:0000256" key="1">
    <source>
        <dbReference type="ARBA" id="ARBA00022801"/>
    </source>
</evidence>
<organism evidence="5 6">
    <name type="scientific">Spirosoma agri</name>
    <dbReference type="NCBI Taxonomy" id="1987381"/>
    <lineage>
        <taxon>Bacteria</taxon>
        <taxon>Pseudomonadati</taxon>
        <taxon>Bacteroidota</taxon>
        <taxon>Cytophagia</taxon>
        <taxon>Cytophagales</taxon>
        <taxon>Cytophagaceae</taxon>
        <taxon>Spirosoma</taxon>
    </lineage>
</organism>
<sequence length="651" mass="71660">MQARLISALGLFVTSLFLSVGVQAQLRLPKLISDGMVLQRDATLKIWGWASSGEKITVRFKGKTYKTVTEDNGEWLVKLPPTPSGGPFTMEISGKSRIDLNDILIGDVWFCSGQSNMVHQLNIHDVTYAKEIAEANYPQIRQFWVPTLTNLQKPQSDLPNGQWSAAVGEAVRPFSAVAYFFAKKLYEKYHVPIGIINASVGGTPIEAWTSEAGLTDFPTLKAVIEKNNDTSYINTLTRRQVSAAASRPNPPVDLGLTGSTKWFDASYTPKGWRSINVPGYWEDQGLKELNGVVWYRKEINIPTSMTGKPAKVFLGRIVDADELYINGKSVGKTTYLYPQRRYSVPAGVLRAGKNVIVVRVTNNGGKGGFVPDKPYCLFAGADTVDLKGTWQYKVGVAYKPVTGSGGGNSAGGINPQNQPTALYNAMVAPAINYAIRGFCWYQGESNAGEPQTYEKLQRVLVADWRNRWGQGPLPFLYVQLPGFMDYNYQPSESNWAVLREAQLKALSVPNTAMVVAIDLGEWNDIHPDNKKDVGERLALAAMKTAYNEDLVSSGPLYQSATIQGNKVVLSFTNSGRGLITRDGEEPGEFAIAGADKKFSWAKAKIDGNNVIVWSDDVPNPQYVRYAWADNPVNPNLYNKDGLPASPFRTDQ</sequence>
<evidence type="ECO:0000313" key="5">
    <source>
        <dbReference type="EMBL" id="NEU70163.1"/>
    </source>
</evidence>
<dbReference type="Pfam" id="PF03629">
    <property type="entry name" value="SASA"/>
    <property type="match status" value="2"/>
</dbReference>
<dbReference type="GO" id="GO:0001681">
    <property type="term" value="F:sialate O-acetylesterase activity"/>
    <property type="evidence" value="ECO:0007669"/>
    <property type="project" value="InterPro"/>
</dbReference>
<dbReference type="InterPro" id="IPR008979">
    <property type="entry name" value="Galactose-bd-like_sf"/>
</dbReference>
<feature type="domain" description="Sialate O-acetylesterase" evidence="3">
    <location>
        <begin position="418"/>
        <end position="542"/>
    </location>
</feature>
<dbReference type="PANTHER" id="PTHR22901">
    <property type="entry name" value="SIALATE O-ACETYLESTERASE"/>
    <property type="match status" value="1"/>
</dbReference>
<accession>A0A6M0IST2</accession>
<evidence type="ECO:0000259" key="4">
    <source>
        <dbReference type="Pfam" id="PF13364"/>
    </source>
</evidence>
<keyword evidence="6" id="KW-1185">Reference proteome</keyword>
<evidence type="ECO:0000259" key="3">
    <source>
        <dbReference type="Pfam" id="PF03629"/>
    </source>
</evidence>
<dbReference type="SUPFAM" id="SSF49785">
    <property type="entry name" value="Galactose-binding domain-like"/>
    <property type="match status" value="1"/>
</dbReference>
<dbReference type="InterPro" id="IPR039329">
    <property type="entry name" value="SIAE"/>
</dbReference>